<dbReference type="Proteomes" id="UP000654482">
    <property type="component" value="Unassembled WGS sequence"/>
</dbReference>
<reference evidence="1" key="1">
    <citation type="submission" date="2020-10" db="EMBL/GenBank/DDBJ databases">
        <authorList>
            <person name="Castelo-Branco R."/>
            <person name="Eusebio N."/>
            <person name="Adriana R."/>
            <person name="Vieira A."/>
            <person name="Brugerolle De Fraissinette N."/>
            <person name="Rezende De Castro R."/>
            <person name="Schneider M.P."/>
            <person name="Vasconcelos V."/>
            <person name="Leao P.N."/>
        </authorList>
    </citation>
    <scope>NUCLEOTIDE SEQUENCE</scope>
    <source>
        <strain evidence="1">LEGE 07157</strain>
    </source>
</reference>
<comment type="caution">
    <text evidence="1">The sequence shown here is derived from an EMBL/GenBank/DDBJ whole genome shotgun (WGS) entry which is preliminary data.</text>
</comment>
<gene>
    <name evidence="1" type="ORF">IQ249_15195</name>
</gene>
<dbReference type="AlphaFoldDB" id="A0A8J7DY51"/>
<dbReference type="EMBL" id="JADEWZ010000022">
    <property type="protein sequence ID" value="MBE9117245.1"/>
    <property type="molecule type" value="Genomic_DNA"/>
</dbReference>
<protein>
    <submittedName>
        <fullName evidence="1">Uncharacterized protein</fullName>
    </submittedName>
</protein>
<evidence type="ECO:0000313" key="2">
    <source>
        <dbReference type="Proteomes" id="UP000654482"/>
    </source>
</evidence>
<organism evidence="1 2">
    <name type="scientific">Lusitaniella coriacea LEGE 07157</name>
    <dbReference type="NCBI Taxonomy" id="945747"/>
    <lineage>
        <taxon>Bacteria</taxon>
        <taxon>Bacillati</taxon>
        <taxon>Cyanobacteriota</taxon>
        <taxon>Cyanophyceae</taxon>
        <taxon>Spirulinales</taxon>
        <taxon>Lusitaniellaceae</taxon>
        <taxon>Lusitaniella</taxon>
    </lineage>
</organism>
<accession>A0A8J7DY51</accession>
<sequence>MSSTVTPLIVVRSVSLQYLAQHIAKGWSEKQLRHCLHFSKTFPDEQIVSALRRQ</sequence>
<evidence type="ECO:0000313" key="1">
    <source>
        <dbReference type="EMBL" id="MBE9117245.1"/>
    </source>
</evidence>
<keyword evidence="2" id="KW-1185">Reference proteome</keyword>
<name>A0A8J7DY51_9CYAN</name>
<proteinExistence type="predicted"/>